<evidence type="ECO:0000256" key="4">
    <source>
        <dbReference type="PIRSR" id="PIRSR000429-1"/>
    </source>
</evidence>
<dbReference type="AlphaFoldDB" id="A0A3N2H5H6"/>
<evidence type="ECO:0000313" key="9">
    <source>
        <dbReference type="Proteomes" id="UP000274843"/>
    </source>
</evidence>
<organism evidence="8 9">
    <name type="scientific">Amycolatopsis thermoflava</name>
    <dbReference type="NCBI Taxonomy" id="84480"/>
    <lineage>
        <taxon>Bacteria</taxon>
        <taxon>Bacillati</taxon>
        <taxon>Actinomycetota</taxon>
        <taxon>Actinomycetes</taxon>
        <taxon>Pseudonocardiales</taxon>
        <taxon>Pseudonocardiaceae</taxon>
        <taxon>Amycolatopsis</taxon>
        <taxon>Amycolatopsis methanolica group</taxon>
    </lineage>
</organism>
<dbReference type="PIRSF" id="PIRSF000429">
    <property type="entry name" value="Ac-CoA_Ac_transf"/>
    <property type="match status" value="1"/>
</dbReference>
<dbReference type="InterPro" id="IPR020613">
    <property type="entry name" value="Thiolase_CS"/>
</dbReference>
<keyword evidence="9" id="KW-1185">Reference proteome</keyword>
<comment type="caution">
    <text evidence="8">The sequence shown here is derived from an EMBL/GenBank/DDBJ whole genome shotgun (WGS) entry which is preliminary data.</text>
</comment>
<proteinExistence type="inferred from homology"/>
<dbReference type="EMBL" id="RKHY01000001">
    <property type="protein sequence ID" value="ROS44168.1"/>
    <property type="molecule type" value="Genomic_DNA"/>
</dbReference>
<keyword evidence="3 5" id="KW-0012">Acyltransferase</keyword>
<dbReference type="GO" id="GO:0016747">
    <property type="term" value="F:acyltransferase activity, transferring groups other than amino-acyl groups"/>
    <property type="evidence" value="ECO:0007669"/>
    <property type="project" value="InterPro"/>
</dbReference>
<sequence>MTPVRDAVIVDVVRTPVGKGKKGGALSHVHPVHLLADVLTALVQRADLDPALVDDVIGGCVTKAGEQAINPTRSAVLAAGFPLSVPATTIDRQCGSSQQAVHFAAQAIQAGAADIVIACGVESMSRVPMHSDAQGADHLGTRIAERFPGGGLIGQGLSAELICARWQLDRDELDEFSAVSHHRAAAARDAFAPDLITVTDAPEVVVDETVRPGTTVQTLAGLRPSFVDEAAVRRFPEIDWKITPGNSSPLTDGAAGVLLMSAEKAEQLGLTPRARVHSMAVVGDDPIVMLMGVVPATRAVLERAGLTADDIDLFEVNEAFAPVPLAWMNDLKVEHDRLNVHGGAIALGHPLGASGARIMTTLVGALERRGARFGLQTMCEWGGMANATIVERI</sequence>
<dbReference type="PANTHER" id="PTHR43365:SF1">
    <property type="entry name" value="ACETYL-COA C-ACYLTRANSFERASE"/>
    <property type="match status" value="1"/>
</dbReference>
<gene>
    <name evidence="8" type="ORF">EDD35_6598</name>
</gene>
<reference evidence="8 9" key="1">
    <citation type="submission" date="2018-11" db="EMBL/GenBank/DDBJ databases">
        <title>Sequencing the genomes of 1000 actinobacteria strains.</title>
        <authorList>
            <person name="Klenk H.-P."/>
        </authorList>
    </citation>
    <scope>NUCLEOTIDE SEQUENCE [LARGE SCALE GENOMIC DNA]</scope>
    <source>
        <strain evidence="8 9">DSM 44348</strain>
    </source>
</reference>
<dbReference type="PROSITE" id="PS00737">
    <property type="entry name" value="THIOLASE_2"/>
    <property type="match status" value="1"/>
</dbReference>
<evidence type="ECO:0000259" key="7">
    <source>
        <dbReference type="Pfam" id="PF02803"/>
    </source>
</evidence>
<evidence type="ECO:0000256" key="1">
    <source>
        <dbReference type="ARBA" id="ARBA00010982"/>
    </source>
</evidence>
<dbReference type="InterPro" id="IPR020617">
    <property type="entry name" value="Thiolase_C"/>
</dbReference>
<accession>A0A3N2H5H6</accession>
<dbReference type="SUPFAM" id="SSF53901">
    <property type="entry name" value="Thiolase-like"/>
    <property type="match status" value="2"/>
</dbReference>
<evidence type="ECO:0000256" key="5">
    <source>
        <dbReference type="RuleBase" id="RU003557"/>
    </source>
</evidence>
<dbReference type="CDD" id="cd00751">
    <property type="entry name" value="thiolase"/>
    <property type="match status" value="1"/>
</dbReference>
<dbReference type="Proteomes" id="UP000274843">
    <property type="component" value="Unassembled WGS sequence"/>
</dbReference>
<feature type="domain" description="Thiolase C-terminal" evidence="7">
    <location>
        <begin position="271"/>
        <end position="392"/>
    </location>
</feature>
<dbReference type="InterPro" id="IPR020616">
    <property type="entry name" value="Thiolase_N"/>
</dbReference>
<keyword evidence="2 5" id="KW-0808">Transferase</keyword>
<dbReference type="Pfam" id="PF02803">
    <property type="entry name" value="Thiolase_C"/>
    <property type="match status" value="1"/>
</dbReference>
<feature type="active site" description="Proton acceptor" evidence="4">
    <location>
        <position position="349"/>
    </location>
</feature>
<feature type="active site" description="Acyl-thioester intermediate" evidence="4">
    <location>
        <position position="94"/>
    </location>
</feature>
<evidence type="ECO:0000256" key="2">
    <source>
        <dbReference type="ARBA" id="ARBA00022679"/>
    </source>
</evidence>
<name>A0A3N2H5H6_9PSEU</name>
<dbReference type="Gene3D" id="3.40.47.10">
    <property type="match status" value="2"/>
</dbReference>
<evidence type="ECO:0000259" key="6">
    <source>
        <dbReference type="Pfam" id="PF00108"/>
    </source>
</evidence>
<dbReference type="InterPro" id="IPR016039">
    <property type="entry name" value="Thiolase-like"/>
</dbReference>
<feature type="active site" description="Proton acceptor" evidence="4">
    <location>
        <position position="379"/>
    </location>
</feature>
<protein>
    <submittedName>
        <fullName evidence="8">Acetyl-CoA acyltransferase</fullName>
    </submittedName>
</protein>
<evidence type="ECO:0000313" key="8">
    <source>
        <dbReference type="EMBL" id="ROS44168.1"/>
    </source>
</evidence>
<evidence type="ECO:0000256" key="3">
    <source>
        <dbReference type="ARBA" id="ARBA00023315"/>
    </source>
</evidence>
<comment type="similarity">
    <text evidence="1 5">Belongs to the thiolase-like superfamily. Thiolase family.</text>
</comment>
<dbReference type="PANTHER" id="PTHR43365">
    <property type="entry name" value="BLR7806 PROTEIN"/>
    <property type="match status" value="1"/>
</dbReference>
<dbReference type="Pfam" id="PF00108">
    <property type="entry name" value="Thiolase_N"/>
    <property type="match status" value="1"/>
</dbReference>
<dbReference type="NCBIfam" id="TIGR01930">
    <property type="entry name" value="AcCoA-C-Actrans"/>
    <property type="match status" value="1"/>
</dbReference>
<dbReference type="InterPro" id="IPR002155">
    <property type="entry name" value="Thiolase"/>
</dbReference>
<feature type="domain" description="Thiolase N-terminal" evidence="6">
    <location>
        <begin position="8"/>
        <end position="262"/>
    </location>
</feature>